<evidence type="ECO:0000313" key="1">
    <source>
        <dbReference type="EMBL" id="KAF6723477.1"/>
    </source>
</evidence>
<evidence type="ECO:0000313" key="2">
    <source>
        <dbReference type="Proteomes" id="UP000646548"/>
    </source>
</evidence>
<name>A0A834C5W6_ORYME</name>
<sequence>MQQNKGVENLMFAASRVHQIKPRRSAATVIDTVGGSHENVGLVCPISLPSDSRHKH</sequence>
<reference evidence="1" key="1">
    <citation type="journal article" name="BMC Genomics">
        <title>Long-read sequencing and de novo genome assembly of marine medaka (Oryzias melastigma).</title>
        <authorList>
            <person name="Liang P."/>
            <person name="Saqib H.S.A."/>
            <person name="Ni X."/>
            <person name="Shen Y."/>
        </authorList>
    </citation>
    <scope>NUCLEOTIDE SEQUENCE</scope>
    <source>
        <strain evidence="1">Bigg-433</strain>
    </source>
</reference>
<protein>
    <submittedName>
        <fullName evidence="1">Uncharacterized protein</fullName>
    </submittedName>
</protein>
<dbReference type="EMBL" id="WKFB01000425">
    <property type="protein sequence ID" value="KAF6723477.1"/>
    <property type="molecule type" value="Genomic_DNA"/>
</dbReference>
<comment type="caution">
    <text evidence="1">The sequence shown here is derived from an EMBL/GenBank/DDBJ whole genome shotgun (WGS) entry which is preliminary data.</text>
</comment>
<dbReference type="Proteomes" id="UP000646548">
    <property type="component" value="Unassembled WGS sequence"/>
</dbReference>
<dbReference type="AlphaFoldDB" id="A0A834C5W6"/>
<gene>
    <name evidence="1" type="ORF">FQA47_015342</name>
</gene>
<proteinExistence type="predicted"/>
<organism evidence="1 2">
    <name type="scientific">Oryzias melastigma</name>
    <name type="common">Marine medaka</name>
    <dbReference type="NCBI Taxonomy" id="30732"/>
    <lineage>
        <taxon>Eukaryota</taxon>
        <taxon>Metazoa</taxon>
        <taxon>Chordata</taxon>
        <taxon>Craniata</taxon>
        <taxon>Vertebrata</taxon>
        <taxon>Euteleostomi</taxon>
        <taxon>Actinopterygii</taxon>
        <taxon>Neopterygii</taxon>
        <taxon>Teleostei</taxon>
        <taxon>Neoteleostei</taxon>
        <taxon>Acanthomorphata</taxon>
        <taxon>Ovalentaria</taxon>
        <taxon>Atherinomorphae</taxon>
        <taxon>Beloniformes</taxon>
        <taxon>Adrianichthyidae</taxon>
        <taxon>Oryziinae</taxon>
        <taxon>Oryzias</taxon>
    </lineage>
</organism>
<accession>A0A834C5W6</accession>